<gene>
    <name evidence="1" type="ORF">L6452_13743</name>
</gene>
<sequence length="80" mass="9351">MHSLLLYPRSLPSTVMMEMIRGAFKKKKGDFHPQDHGFSQLILSWSLDDIVYDQLYKFQKRNHNSSFEAEPPLSRIGKVL</sequence>
<reference evidence="2" key="1">
    <citation type="journal article" date="2022" name="Mol. Ecol. Resour.">
        <title>The genomes of chicory, endive, great burdock and yacon provide insights into Asteraceae palaeo-polyploidization history and plant inulin production.</title>
        <authorList>
            <person name="Fan W."/>
            <person name="Wang S."/>
            <person name="Wang H."/>
            <person name="Wang A."/>
            <person name="Jiang F."/>
            <person name="Liu H."/>
            <person name="Zhao H."/>
            <person name="Xu D."/>
            <person name="Zhang Y."/>
        </authorList>
    </citation>
    <scope>NUCLEOTIDE SEQUENCE [LARGE SCALE GENOMIC DNA]</scope>
    <source>
        <strain evidence="2">cv. Niubang</strain>
    </source>
</reference>
<reference evidence="1 2" key="2">
    <citation type="journal article" date="2022" name="Mol. Ecol. Resour.">
        <title>The genomes of chicory, endive, great burdock and yacon provide insights into Asteraceae paleo-polyploidization history and plant inulin production.</title>
        <authorList>
            <person name="Fan W."/>
            <person name="Wang S."/>
            <person name="Wang H."/>
            <person name="Wang A."/>
            <person name="Jiang F."/>
            <person name="Liu H."/>
            <person name="Zhao H."/>
            <person name="Xu D."/>
            <person name="Zhang Y."/>
        </authorList>
    </citation>
    <scope>NUCLEOTIDE SEQUENCE [LARGE SCALE GENOMIC DNA]</scope>
    <source>
        <strain evidence="2">cv. Niubang</strain>
    </source>
</reference>
<dbReference type="EMBL" id="CM042050">
    <property type="protein sequence ID" value="KAI3734278.1"/>
    <property type="molecule type" value="Genomic_DNA"/>
</dbReference>
<proteinExistence type="predicted"/>
<protein>
    <submittedName>
        <fullName evidence="1">Uncharacterized protein</fullName>
    </submittedName>
</protein>
<keyword evidence="2" id="KW-1185">Reference proteome</keyword>
<accession>A0ACB9CJ48</accession>
<evidence type="ECO:0000313" key="1">
    <source>
        <dbReference type="EMBL" id="KAI3734278.1"/>
    </source>
</evidence>
<organism evidence="1 2">
    <name type="scientific">Arctium lappa</name>
    <name type="common">Greater burdock</name>
    <name type="synonym">Lappa major</name>
    <dbReference type="NCBI Taxonomy" id="4217"/>
    <lineage>
        <taxon>Eukaryota</taxon>
        <taxon>Viridiplantae</taxon>
        <taxon>Streptophyta</taxon>
        <taxon>Embryophyta</taxon>
        <taxon>Tracheophyta</taxon>
        <taxon>Spermatophyta</taxon>
        <taxon>Magnoliopsida</taxon>
        <taxon>eudicotyledons</taxon>
        <taxon>Gunneridae</taxon>
        <taxon>Pentapetalae</taxon>
        <taxon>asterids</taxon>
        <taxon>campanulids</taxon>
        <taxon>Asterales</taxon>
        <taxon>Asteraceae</taxon>
        <taxon>Carduoideae</taxon>
        <taxon>Cardueae</taxon>
        <taxon>Arctiinae</taxon>
        <taxon>Arctium</taxon>
    </lineage>
</organism>
<comment type="caution">
    <text evidence="1">The sequence shown here is derived from an EMBL/GenBank/DDBJ whole genome shotgun (WGS) entry which is preliminary data.</text>
</comment>
<name>A0ACB9CJ48_ARCLA</name>
<evidence type="ECO:0000313" key="2">
    <source>
        <dbReference type="Proteomes" id="UP001055879"/>
    </source>
</evidence>
<dbReference type="Proteomes" id="UP001055879">
    <property type="component" value="Linkage Group LG04"/>
</dbReference>